<keyword evidence="4" id="KW-1185">Reference proteome</keyword>
<evidence type="ECO:0000313" key="3">
    <source>
        <dbReference type="EMBL" id="CAE8710794.1"/>
    </source>
</evidence>
<keyword evidence="1" id="KW-0812">Transmembrane</keyword>
<dbReference type="EMBL" id="CAJNNW010032041">
    <property type="protein sequence ID" value="CAE8710794.1"/>
    <property type="molecule type" value="Genomic_DNA"/>
</dbReference>
<proteinExistence type="predicted"/>
<reference evidence="2" key="1">
    <citation type="submission" date="2021-02" db="EMBL/GenBank/DDBJ databases">
        <authorList>
            <person name="Dougan E. K."/>
            <person name="Rhodes N."/>
            <person name="Thang M."/>
            <person name="Chan C."/>
        </authorList>
    </citation>
    <scope>NUCLEOTIDE SEQUENCE</scope>
</reference>
<feature type="transmembrane region" description="Helical" evidence="1">
    <location>
        <begin position="63"/>
        <end position="85"/>
    </location>
</feature>
<evidence type="ECO:0000313" key="2">
    <source>
        <dbReference type="EMBL" id="CAE8617012.1"/>
    </source>
</evidence>
<dbReference type="EMBL" id="CAJNNV010026033">
    <property type="protein sequence ID" value="CAE8617012.1"/>
    <property type="molecule type" value="Genomic_DNA"/>
</dbReference>
<accession>A0A813FSJ3</accession>
<dbReference type="AlphaFoldDB" id="A0A813FSJ3"/>
<keyword evidence="1" id="KW-1133">Transmembrane helix</keyword>
<organism evidence="2 4">
    <name type="scientific">Polarella glacialis</name>
    <name type="common">Dinoflagellate</name>
    <dbReference type="NCBI Taxonomy" id="89957"/>
    <lineage>
        <taxon>Eukaryota</taxon>
        <taxon>Sar</taxon>
        <taxon>Alveolata</taxon>
        <taxon>Dinophyceae</taxon>
        <taxon>Suessiales</taxon>
        <taxon>Suessiaceae</taxon>
        <taxon>Polarella</taxon>
    </lineage>
</organism>
<protein>
    <submittedName>
        <fullName evidence="2">Uncharacterized protein</fullName>
    </submittedName>
</protein>
<gene>
    <name evidence="2" type="ORF">PGLA1383_LOCUS34684</name>
    <name evidence="3" type="ORF">PGLA2088_LOCUS36135</name>
</gene>
<keyword evidence="1" id="KW-0472">Membrane</keyword>
<dbReference type="Proteomes" id="UP000626109">
    <property type="component" value="Unassembled WGS sequence"/>
</dbReference>
<feature type="transmembrane region" description="Helical" evidence="1">
    <location>
        <begin position="33"/>
        <end position="57"/>
    </location>
</feature>
<sequence>MLQTELKRAPMPQLSCVITVYVKAVRMWQKLNWHVLSCSLGVLNIMTTITTITVTSAITSNTSRWFCCCCFLLLSLWTYCCPTVAMKVTRTRDSFHVDCV</sequence>
<dbReference type="Proteomes" id="UP000654075">
    <property type="component" value="Unassembled WGS sequence"/>
</dbReference>
<evidence type="ECO:0000313" key="4">
    <source>
        <dbReference type="Proteomes" id="UP000654075"/>
    </source>
</evidence>
<comment type="caution">
    <text evidence="2">The sequence shown here is derived from an EMBL/GenBank/DDBJ whole genome shotgun (WGS) entry which is preliminary data.</text>
</comment>
<name>A0A813FSJ3_POLGL</name>
<evidence type="ECO:0000256" key="1">
    <source>
        <dbReference type="SAM" id="Phobius"/>
    </source>
</evidence>